<dbReference type="Proteomes" id="UP000242469">
    <property type="component" value="Unassembled WGS sequence"/>
</dbReference>
<dbReference type="PANTHER" id="PTHR33121">
    <property type="entry name" value="CYCLIC DI-GMP PHOSPHODIESTERASE PDEF"/>
    <property type="match status" value="1"/>
</dbReference>
<evidence type="ECO:0000259" key="1">
    <source>
        <dbReference type="PROSITE" id="PS50883"/>
    </source>
</evidence>
<protein>
    <submittedName>
        <fullName evidence="2">EAL domain, c-di-GMP-specific phosphodiesterase class I (Or its enzymatically inactive variant)</fullName>
    </submittedName>
</protein>
<dbReference type="RefSeq" id="WP_091822695.1">
    <property type="nucleotide sequence ID" value="NZ_FNRJ01000001.1"/>
</dbReference>
<gene>
    <name evidence="2" type="ORF">SAMN02745729_101566</name>
</gene>
<keyword evidence="3" id="KW-1185">Reference proteome</keyword>
<dbReference type="PROSITE" id="PS50883">
    <property type="entry name" value="EAL"/>
    <property type="match status" value="1"/>
</dbReference>
<dbReference type="AlphaFoldDB" id="A0A1H3YSI2"/>
<dbReference type="PANTHER" id="PTHR33121:SF76">
    <property type="entry name" value="SIGNALING PROTEIN"/>
    <property type="match status" value="1"/>
</dbReference>
<dbReference type="SMART" id="SM00052">
    <property type="entry name" value="EAL"/>
    <property type="match status" value="1"/>
</dbReference>
<evidence type="ECO:0000313" key="3">
    <source>
        <dbReference type="Proteomes" id="UP000242469"/>
    </source>
</evidence>
<dbReference type="Gene3D" id="3.20.20.450">
    <property type="entry name" value="EAL domain"/>
    <property type="match status" value="1"/>
</dbReference>
<evidence type="ECO:0000313" key="2">
    <source>
        <dbReference type="EMBL" id="SEA14002.1"/>
    </source>
</evidence>
<dbReference type="InterPro" id="IPR050706">
    <property type="entry name" value="Cyclic-di-GMP_PDE-like"/>
</dbReference>
<dbReference type="InterPro" id="IPR035919">
    <property type="entry name" value="EAL_sf"/>
</dbReference>
<dbReference type="SUPFAM" id="SSF141868">
    <property type="entry name" value="EAL domain-like"/>
    <property type="match status" value="1"/>
</dbReference>
<dbReference type="InterPro" id="IPR001633">
    <property type="entry name" value="EAL_dom"/>
</dbReference>
<feature type="domain" description="EAL" evidence="1">
    <location>
        <begin position="13"/>
        <end position="263"/>
    </location>
</feature>
<dbReference type="Pfam" id="PF00563">
    <property type="entry name" value="EAL"/>
    <property type="match status" value="1"/>
</dbReference>
<reference evidence="3" key="1">
    <citation type="submission" date="2016-10" db="EMBL/GenBank/DDBJ databases">
        <authorList>
            <person name="Varghese N."/>
            <person name="Submissions S."/>
        </authorList>
    </citation>
    <scope>NUCLEOTIDE SEQUENCE [LARGE SCALE GENOMIC DNA]</scope>
    <source>
        <strain evidence="3">DSM 11526</strain>
    </source>
</reference>
<dbReference type="EMBL" id="FNRJ01000001">
    <property type="protein sequence ID" value="SEA14002.1"/>
    <property type="molecule type" value="Genomic_DNA"/>
</dbReference>
<accession>A0A1H3YSI2</accession>
<dbReference type="STRING" id="1122198.SAMN02745729_101566"/>
<name>A0A1H3YSI2_9GAMM</name>
<proteinExistence type="predicted"/>
<dbReference type="OrthoDB" id="1673646at2"/>
<dbReference type="CDD" id="cd01948">
    <property type="entry name" value="EAL"/>
    <property type="match status" value="1"/>
</dbReference>
<organism evidence="2 3">
    <name type="scientific">Marinobacterium iners DSM 11526</name>
    <dbReference type="NCBI Taxonomy" id="1122198"/>
    <lineage>
        <taxon>Bacteria</taxon>
        <taxon>Pseudomonadati</taxon>
        <taxon>Pseudomonadota</taxon>
        <taxon>Gammaproteobacteria</taxon>
        <taxon>Oceanospirillales</taxon>
        <taxon>Oceanospirillaceae</taxon>
        <taxon>Marinobacterium</taxon>
    </lineage>
</organism>
<dbReference type="GO" id="GO:0071111">
    <property type="term" value="F:cyclic-guanylate-specific phosphodiesterase activity"/>
    <property type="evidence" value="ECO:0007669"/>
    <property type="project" value="InterPro"/>
</dbReference>
<sequence length="290" mass="32691">MSTPPPLPSATLLAAERAELEQILRLELLEPVFQQIMDLRSGTAIGHEALIRGPRGSTLYAPSRLFQAAIRHDHQLQLELLCRKCSLARFAELKPGGLLFLNVTASLLSSPDHQHGFTADLLHQLDIPLESIVIELSEQHPFDHQGLTRAAVEHYRSMGFQIAIDDLGAGYSGLRLWSELQPEFVKIDKHFISDLDRDPVKREFVQSIGRIGRNLRCQILAEGIERYEEMRALQQMGIGLGQGFLLGMPSTCPQPLLRPDQIRRPLHVRSGQAALQLFQRMRQPKLRLRG</sequence>